<accession>A0AAV3P2Q1</accession>
<evidence type="ECO:0000313" key="3">
    <source>
        <dbReference type="EMBL" id="GAA0145854.1"/>
    </source>
</evidence>
<feature type="coiled-coil region" evidence="1">
    <location>
        <begin position="199"/>
        <end position="226"/>
    </location>
</feature>
<feature type="region of interest" description="Disordered" evidence="2">
    <location>
        <begin position="65"/>
        <end position="99"/>
    </location>
</feature>
<proteinExistence type="predicted"/>
<comment type="caution">
    <text evidence="3">The sequence shown here is derived from an EMBL/GenBank/DDBJ whole genome shotgun (WGS) entry which is preliminary data.</text>
</comment>
<keyword evidence="4" id="KW-1185">Reference proteome</keyword>
<gene>
    <name evidence="3" type="ORF">LIER_05945</name>
</gene>
<dbReference type="AlphaFoldDB" id="A0AAV3P2Q1"/>
<feature type="compositionally biased region" description="Basic and acidic residues" evidence="2">
    <location>
        <begin position="70"/>
        <end position="86"/>
    </location>
</feature>
<name>A0AAV3P2Q1_LITER</name>
<protein>
    <submittedName>
        <fullName evidence="3">Uncharacterized protein</fullName>
    </submittedName>
</protein>
<keyword evidence="1" id="KW-0175">Coiled coil</keyword>
<organism evidence="3 4">
    <name type="scientific">Lithospermum erythrorhizon</name>
    <name type="common">Purple gromwell</name>
    <name type="synonym">Lithospermum officinale var. erythrorhizon</name>
    <dbReference type="NCBI Taxonomy" id="34254"/>
    <lineage>
        <taxon>Eukaryota</taxon>
        <taxon>Viridiplantae</taxon>
        <taxon>Streptophyta</taxon>
        <taxon>Embryophyta</taxon>
        <taxon>Tracheophyta</taxon>
        <taxon>Spermatophyta</taxon>
        <taxon>Magnoliopsida</taxon>
        <taxon>eudicotyledons</taxon>
        <taxon>Gunneridae</taxon>
        <taxon>Pentapetalae</taxon>
        <taxon>asterids</taxon>
        <taxon>lamiids</taxon>
        <taxon>Boraginales</taxon>
        <taxon>Boraginaceae</taxon>
        <taxon>Boraginoideae</taxon>
        <taxon>Lithospermeae</taxon>
        <taxon>Lithospermum</taxon>
    </lineage>
</organism>
<dbReference type="Proteomes" id="UP001454036">
    <property type="component" value="Unassembled WGS sequence"/>
</dbReference>
<evidence type="ECO:0000256" key="2">
    <source>
        <dbReference type="SAM" id="MobiDB-lite"/>
    </source>
</evidence>
<dbReference type="EMBL" id="BAABME010000840">
    <property type="protein sequence ID" value="GAA0145854.1"/>
    <property type="molecule type" value="Genomic_DNA"/>
</dbReference>
<sequence length="262" mass="29391">MVRYHAKGTGKVYASSDARTALHLCLVTWKAIRPDREYPFFYNDHESQWPLDQALFVSLHTGKRSSSSTVEDKDPKHAKGARKETSSSRGSRVVSPVRKSPKAVTPYLVPDNVIRDQCLAIEVAESHPPAPPALSIAQRVEAILRTRASSLWAWQVAGFLSGGKEDDCSFAVVSPANTSETLQKLSLLKVSLEDQPSKKQCEVQKIEKLEQEVVEMETRTRDLRFQVQEQKSIIFQLDLKTTNTSRQIDILEKEIQAEQASS</sequence>
<evidence type="ECO:0000256" key="1">
    <source>
        <dbReference type="SAM" id="Coils"/>
    </source>
</evidence>
<feature type="compositionally biased region" description="Low complexity" evidence="2">
    <location>
        <begin position="87"/>
        <end position="98"/>
    </location>
</feature>
<reference evidence="3 4" key="1">
    <citation type="submission" date="2024-01" db="EMBL/GenBank/DDBJ databases">
        <title>The complete chloroplast genome sequence of Lithospermum erythrorhizon: insights into the phylogenetic relationship among Boraginaceae species and the maternal lineages of purple gromwells.</title>
        <authorList>
            <person name="Okada T."/>
            <person name="Watanabe K."/>
        </authorList>
    </citation>
    <scope>NUCLEOTIDE SEQUENCE [LARGE SCALE GENOMIC DNA]</scope>
</reference>
<evidence type="ECO:0000313" key="4">
    <source>
        <dbReference type="Proteomes" id="UP001454036"/>
    </source>
</evidence>